<sequence length="289" mass="32131">MRRRLHAHLAPRNRLPVAPRVTASTGHIPPFPNSTDVKRDSPLAPPHPPSPTLEEPVEEAPKTYASVLRTKSKATMAITESQQAQQLAQQPQSASVHEKSNLDNHRDAEGASTEQALSSALTSIMDALKSTDWNTRKDASLALSSIVVSSGYLITSFRTSCLRSLECSKFDKFSCGKLFQGLILLNHQKLDHQHKIASIVASGIQPLHNLTVLRFIDQKVGAWESVLWTQQQIERGFTAIENLIQLKGCAGKYATGDEVQLLQNQVRLPRRARMTMILMRTRQMKPIAF</sequence>
<dbReference type="STRING" id="4577.A0A1D6GLR7"/>
<gene>
    <name evidence="3" type="ORF">ZEAMMB73_Zm00001d013733</name>
</gene>
<feature type="region of interest" description="Disordered" evidence="1">
    <location>
        <begin position="78"/>
        <end position="115"/>
    </location>
</feature>
<feature type="region of interest" description="Disordered" evidence="1">
    <location>
        <begin position="1"/>
        <end position="60"/>
    </location>
</feature>
<dbReference type="ExpressionAtlas" id="A0A1D6GLR7">
    <property type="expression patterns" value="baseline and differential"/>
</dbReference>
<evidence type="ECO:0000259" key="2">
    <source>
        <dbReference type="Pfam" id="PF24714"/>
    </source>
</evidence>
<dbReference type="InterPro" id="IPR057600">
    <property type="entry name" value="TORTIFOLIA1/SINE1-2_N"/>
</dbReference>
<dbReference type="SMR" id="A0A1D6GLR7"/>
<protein>
    <submittedName>
        <fullName evidence="3">ARM repeat superfamily protein</fullName>
    </submittedName>
</protein>
<dbReference type="AlphaFoldDB" id="A0A1D6GLR7"/>
<reference evidence="3" key="1">
    <citation type="submission" date="2015-12" db="EMBL/GenBank/DDBJ databases">
        <title>Update maize B73 reference genome by single molecule sequencing technologies.</title>
        <authorList>
            <consortium name="Maize Genome Sequencing Project"/>
            <person name="Ware D."/>
        </authorList>
    </citation>
    <scope>NUCLEOTIDE SEQUENCE</scope>
    <source>
        <tissue evidence="3">Seedling</tissue>
    </source>
</reference>
<dbReference type="InParanoid" id="A0A1D6GLR7"/>
<dbReference type="Pfam" id="PF24714">
    <property type="entry name" value="TOR1L1_N"/>
    <property type="match status" value="1"/>
</dbReference>
<dbReference type="PANTHER" id="PTHR42673">
    <property type="entry name" value="MALEYLACETOACETATE ISOMERASE"/>
    <property type="match status" value="1"/>
</dbReference>
<dbReference type="EMBL" id="CM000781">
    <property type="protein sequence ID" value="AQK64257.1"/>
    <property type="molecule type" value="Genomic_DNA"/>
</dbReference>
<dbReference type="Gene3D" id="1.20.1050.10">
    <property type="match status" value="1"/>
</dbReference>
<feature type="domain" description="TORTIFOLIA1/SINE1-2 N-terminal" evidence="2">
    <location>
        <begin position="110"/>
        <end position="172"/>
    </location>
</feature>
<accession>A0A1D6GLR7</accession>
<feature type="compositionally biased region" description="Basic residues" evidence="1">
    <location>
        <begin position="1"/>
        <end position="11"/>
    </location>
</feature>
<feature type="compositionally biased region" description="Low complexity" evidence="1">
    <location>
        <begin position="81"/>
        <end position="95"/>
    </location>
</feature>
<evidence type="ECO:0000313" key="3">
    <source>
        <dbReference type="EMBL" id="AQK64257.1"/>
    </source>
</evidence>
<organism evidence="3">
    <name type="scientific">Zea mays</name>
    <name type="common">Maize</name>
    <dbReference type="NCBI Taxonomy" id="4577"/>
    <lineage>
        <taxon>Eukaryota</taxon>
        <taxon>Viridiplantae</taxon>
        <taxon>Streptophyta</taxon>
        <taxon>Embryophyta</taxon>
        <taxon>Tracheophyta</taxon>
        <taxon>Spermatophyta</taxon>
        <taxon>Magnoliopsida</taxon>
        <taxon>Liliopsida</taxon>
        <taxon>Poales</taxon>
        <taxon>Poaceae</taxon>
        <taxon>PACMAD clade</taxon>
        <taxon>Panicoideae</taxon>
        <taxon>Andropogonodae</taxon>
        <taxon>Andropogoneae</taxon>
        <taxon>Tripsacinae</taxon>
        <taxon>Zea</taxon>
    </lineage>
</organism>
<proteinExistence type="predicted"/>
<feature type="compositionally biased region" description="Basic and acidic residues" evidence="1">
    <location>
        <begin position="96"/>
        <end position="109"/>
    </location>
</feature>
<evidence type="ECO:0000256" key="1">
    <source>
        <dbReference type="SAM" id="MobiDB-lite"/>
    </source>
</evidence>
<name>A0A1D6GLR7_MAIZE</name>
<dbReference type="PANTHER" id="PTHR42673:SF13">
    <property type="entry name" value="GLUTATHIONE TRANSFERASE"/>
    <property type="match status" value="1"/>
</dbReference>